<proteinExistence type="predicted"/>
<gene>
    <name evidence="1" type="ORF">BKM31_31485</name>
</gene>
<dbReference type="AlphaFoldDB" id="A0A1V0A588"/>
<keyword evidence="2" id="KW-1185">Reference proteome</keyword>
<dbReference type="EMBL" id="CP017717">
    <property type="protein sequence ID" value="AQZ65374.1"/>
    <property type="molecule type" value="Genomic_DNA"/>
</dbReference>
<reference evidence="2" key="1">
    <citation type="journal article" date="2017" name="Med. Chem. Commun.">
        <title>Nonomuraea sp. ATCC 55076 harbours the largest actinomycete chromosome to date and the kistamicin biosynthetic gene cluster.</title>
        <authorList>
            <person name="Nazari B."/>
            <person name="Forneris C.C."/>
            <person name="Gibson M.I."/>
            <person name="Moon K."/>
            <person name="Schramma K.R."/>
            <person name="Seyedsayamdost M.R."/>
        </authorList>
    </citation>
    <scope>NUCLEOTIDE SEQUENCE [LARGE SCALE GENOMIC DNA]</scope>
    <source>
        <strain evidence="2">ATCC 55076</strain>
    </source>
</reference>
<organism evidence="1 2">
    <name type="scientific">[Actinomadura] parvosata subsp. kistnae</name>
    <dbReference type="NCBI Taxonomy" id="1909395"/>
    <lineage>
        <taxon>Bacteria</taxon>
        <taxon>Bacillati</taxon>
        <taxon>Actinomycetota</taxon>
        <taxon>Actinomycetes</taxon>
        <taxon>Streptosporangiales</taxon>
        <taxon>Streptosporangiaceae</taxon>
        <taxon>Nonomuraea</taxon>
    </lineage>
</organism>
<name>A0A1V0A588_9ACTN</name>
<evidence type="ECO:0008006" key="3">
    <source>
        <dbReference type="Google" id="ProtNLM"/>
    </source>
</evidence>
<protein>
    <recommendedName>
        <fullName evidence="3">DUF397 domain-containing protein</fullName>
    </recommendedName>
</protein>
<evidence type="ECO:0000313" key="2">
    <source>
        <dbReference type="Proteomes" id="UP000190797"/>
    </source>
</evidence>
<accession>A0A1V0A588</accession>
<dbReference type="Proteomes" id="UP000190797">
    <property type="component" value="Chromosome"/>
</dbReference>
<dbReference type="KEGG" id="noa:BKM31_31485"/>
<evidence type="ECO:0000313" key="1">
    <source>
        <dbReference type="EMBL" id="AQZ65374.1"/>
    </source>
</evidence>
<sequence>MLQMSHDASRVAAKRINDHVELIHVDNPDAVLEVPRRDWEAFTAAVKSGAFDLETLNRQAEGSNVA</sequence>